<dbReference type="PANTHER" id="PTHR33393:SF12">
    <property type="entry name" value="CAPSULE BIOSYNTHESIS PROTEIN CAPA"/>
    <property type="match status" value="1"/>
</dbReference>
<feature type="non-terminal residue" evidence="3">
    <location>
        <position position="1"/>
    </location>
</feature>
<comment type="similarity">
    <text evidence="1">Belongs to the CapA family.</text>
</comment>
<dbReference type="InterPro" id="IPR029052">
    <property type="entry name" value="Metallo-depent_PP-like"/>
</dbReference>
<dbReference type="Pfam" id="PF09587">
    <property type="entry name" value="PGA_cap"/>
    <property type="match status" value="1"/>
</dbReference>
<dbReference type="EMBL" id="BARU01006308">
    <property type="protein sequence ID" value="GAH46691.1"/>
    <property type="molecule type" value="Genomic_DNA"/>
</dbReference>
<name>X1FLX1_9ZZZZ</name>
<dbReference type="InterPro" id="IPR052169">
    <property type="entry name" value="CW_Biosynth-Accessory"/>
</dbReference>
<dbReference type="SMART" id="SM00854">
    <property type="entry name" value="PGA_cap"/>
    <property type="match status" value="1"/>
</dbReference>
<gene>
    <name evidence="3" type="ORF">S03H2_12397</name>
</gene>
<reference evidence="3" key="1">
    <citation type="journal article" date="2014" name="Front. Microbiol.">
        <title>High frequency of phylogenetically diverse reductive dehalogenase-homologous genes in deep subseafloor sedimentary metagenomes.</title>
        <authorList>
            <person name="Kawai M."/>
            <person name="Futagami T."/>
            <person name="Toyoda A."/>
            <person name="Takaki Y."/>
            <person name="Nishi S."/>
            <person name="Hori S."/>
            <person name="Arai W."/>
            <person name="Tsubouchi T."/>
            <person name="Morono Y."/>
            <person name="Uchiyama I."/>
            <person name="Ito T."/>
            <person name="Fujiyama A."/>
            <person name="Inagaki F."/>
            <person name="Takami H."/>
        </authorList>
    </citation>
    <scope>NUCLEOTIDE SEQUENCE</scope>
    <source>
        <strain evidence="3">Expedition CK06-06</strain>
    </source>
</reference>
<dbReference type="AlphaFoldDB" id="X1FLX1"/>
<feature type="domain" description="Capsule synthesis protein CapA" evidence="2">
    <location>
        <begin position="1"/>
        <end position="152"/>
    </location>
</feature>
<organism evidence="3">
    <name type="scientific">marine sediment metagenome</name>
    <dbReference type="NCBI Taxonomy" id="412755"/>
    <lineage>
        <taxon>unclassified sequences</taxon>
        <taxon>metagenomes</taxon>
        <taxon>ecological metagenomes</taxon>
    </lineage>
</organism>
<accession>X1FLX1</accession>
<evidence type="ECO:0000259" key="2">
    <source>
        <dbReference type="SMART" id="SM00854"/>
    </source>
</evidence>
<dbReference type="Gene3D" id="3.60.21.10">
    <property type="match status" value="1"/>
</dbReference>
<dbReference type="PANTHER" id="PTHR33393">
    <property type="entry name" value="POLYGLUTAMINE SYNTHESIS ACCESSORY PROTEIN RV0574C-RELATED"/>
    <property type="match status" value="1"/>
</dbReference>
<protein>
    <recommendedName>
        <fullName evidence="2">Capsule synthesis protein CapA domain-containing protein</fullName>
    </recommendedName>
</protein>
<sequence>GLERTREVLDEKGMILTGSFVSPDQKELSYPLILEKNGILLAMLNYTYGTNSLVAETPNIINYIDTLLIRQDIQKVKLVAPDFIIACVHWGKEYQREENTTQVSIAEFLFSQGVDAIIGSHPHVVQPVRFKKENSFYKQPIVYSLGNFISNQRNRYRNGGIIFAMELEKTDSTRITGLDYLPVYVHKPELDEKYSFHLVPSGIPDTMMEKIGFTEDEKATYLEFCEDTRVHLSDTPRNSYYQKQD</sequence>
<proteinExistence type="inferred from homology"/>
<dbReference type="SUPFAM" id="SSF56300">
    <property type="entry name" value="Metallo-dependent phosphatases"/>
    <property type="match status" value="1"/>
</dbReference>
<evidence type="ECO:0000256" key="1">
    <source>
        <dbReference type="ARBA" id="ARBA00005662"/>
    </source>
</evidence>
<evidence type="ECO:0000313" key="3">
    <source>
        <dbReference type="EMBL" id="GAH46691.1"/>
    </source>
</evidence>
<dbReference type="InterPro" id="IPR019079">
    <property type="entry name" value="Capsule_synth_CapA"/>
</dbReference>
<comment type="caution">
    <text evidence="3">The sequence shown here is derived from an EMBL/GenBank/DDBJ whole genome shotgun (WGS) entry which is preliminary data.</text>
</comment>